<reference evidence="1" key="1">
    <citation type="submission" date="2020-11" db="EMBL/GenBank/DDBJ databases">
        <authorList>
            <person name="Tran Van P."/>
        </authorList>
    </citation>
    <scope>NUCLEOTIDE SEQUENCE</scope>
</reference>
<sequence length="324" mass="36805">MEIGPWRADAGICRRKSTAEWVERGVRGEVAGIVDNIPSLVIITHKCGARELQGAKHQKRGSQGAKHQKRGLQGAKQQIGNGCLECERLSCALQDVAFQGNGCLECERLSCALQDVAFQGNGCLECERLSCALQDVAFQGNGCLECERLSCALQDVAFLIGKRGMGERGGGLSSSNLCKRRDAERRESWRTTLIQRRKEQRYIPWNLKGSSLTVTYYTMALSYKLHHSGITKELYKLPLPLYERCPGEHITFSSGQPYTFPQRWGSNRLRRHSRNRLNWQMTSGVGVWRFICGNREREREANRDEWRVFLWERKQTPNCPLGPE</sequence>
<proteinExistence type="predicted"/>
<organism evidence="1">
    <name type="scientific">Timema cristinae</name>
    <name type="common">Walking stick</name>
    <dbReference type="NCBI Taxonomy" id="61476"/>
    <lineage>
        <taxon>Eukaryota</taxon>
        <taxon>Metazoa</taxon>
        <taxon>Ecdysozoa</taxon>
        <taxon>Arthropoda</taxon>
        <taxon>Hexapoda</taxon>
        <taxon>Insecta</taxon>
        <taxon>Pterygota</taxon>
        <taxon>Neoptera</taxon>
        <taxon>Polyneoptera</taxon>
        <taxon>Phasmatodea</taxon>
        <taxon>Timematodea</taxon>
        <taxon>Timematoidea</taxon>
        <taxon>Timematidae</taxon>
        <taxon>Timema</taxon>
    </lineage>
</organism>
<evidence type="ECO:0000313" key="1">
    <source>
        <dbReference type="EMBL" id="CAD7411230.1"/>
    </source>
</evidence>
<gene>
    <name evidence="1" type="ORF">TCEB3V08_LOCUS10861</name>
</gene>
<accession>A0A7R9DCF0</accession>
<name>A0A7R9DCF0_TIMCR</name>
<dbReference type="EMBL" id="OC322121">
    <property type="protein sequence ID" value="CAD7411230.1"/>
    <property type="molecule type" value="Genomic_DNA"/>
</dbReference>
<protein>
    <submittedName>
        <fullName evidence="1">Uncharacterized protein</fullName>
    </submittedName>
</protein>
<dbReference type="AlphaFoldDB" id="A0A7R9DCF0"/>